<feature type="region of interest" description="Disordered" evidence="5">
    <location>
        <begin position="1"/>
        <end position="52"/>
    </location>
</feature>
<evidence type="ECO:0000313" key="8">
    <source>
        <dbReference type="Proteomes" id="UP000472272"/>
    </source>
</evidence>
<dbReference type="InterPro" id="IPR013520">
    <property type="entry name" value="Ribonucl_H"/>
</dbReference>
<dbReference type="GeneID" id="114584909"/>
<dbReference type="SMART" id="SM00479">
    <property type="entry name" value="EXOIII"/>
    <property type="match status" value="1"/>
</dbReference>
<reference evidence="7" key="2">
    <citation type="submission" date="2025-08" db="UniProtKB">
        <authorList>
            <consortium name="Ensembl"/>
        </authorList>
    </citation>
    <scope>IDENTIFICATION</scope>
</reference>
<dbReference type="Ensembl" id="ENSPMRT00000032878.1">
    <property type="protein sequence ID" value="ENSPMRP00000030994.1"/>
    <property type="gene ID" value="ENSPMRG00000020084.1"/>
</dbReference>
<dbReference type="PANTHER" id="PTHR12801:SF82">
    <property type="entry name" value="RNA EXONUCLEASE 5"/>
    <property type="match status" value="1"/>
</dbReference>
<evidence type="ECO:0000256" key="2">
    <source>
        <dbReference type="ARBA" id="ARBA00022801"/>
    </source>
</evidence>
<dbReference type="GeneTree" id="ENSGT00940000161162"/>
<keyword evidence="2" id="KW-0378">Hydrolase</keyword>
<dbReference type="InterPro" id="IPR000504">
    <property type="entry name" value="RRM_dom"/>
</dbReference>
<dbReference type="KEGG" id="pmua:114584909"/>
<dbReference type="Gene3D" id="3.30.420.10">
    <property type="entry name" value="Ribonuclease H-like superfamily/Ribonuclease H"/>
    <property type="match status" value="1"/>
</dbReference>
<dbReference type="OMA" id="PHICIQY"/>
<dbReference type="InterPro" id="IPR047021">
    <property type="entry name" value="REXO1/3/4-like"/>
</dbReference>
<sequence length="763" mass="86544">MDKMDTATHVMKKKRPCEDNEKTEKVKKRRKVDESDVCQNQQKAKSDEKQPRLSAKVFGEDSEISYDQLYRFLKYSALGKRHDATHPSWCRVHHRKRLAGIVVVVLRDVGQLHFDRFYLQFKHLRRIFRHRFSLPPASDDFLKELCGLGINDAPQISRQVTQKNPIIQKYGEEAHGLSRYVLTVEEMRLNDYPLEGLSNYSHFVRTCCDGPVTDSSPLFGLDCEMCLTDKGSELTRISVVDARGRCIMNELVKPKLPIRNYLTSYSGITEELLLPVTTTLADIQVRLKKLLPSDAVLVGHSLNFDLQALEMVHPNIIDTSLLFARKGGKRFKLKFLAEAVLRKQIQRTDGSGHDPTEDAKCALELAQYFISQGPRKVAALNLEARQLKQRETGEAWNGALPQQKNGVRKPIQCLLDILRSVGQKTLLLGQQNEGASYNCQNQTGSPNKQVLQRALEEIPRSSFSVIQFALDSQHATPNQVAETVSKMRNRLANMLTLYAGPFAKDFCLKSLKRTFKKYGHVLSIRAITETFEPHVCIQYEVLEAAQLALESLNGAEVAGSSIKLQRPVTEETLDCEVLLKELERDSDNKGILYLAGLGKAKSETGLREKLGYLKDLNAVFLPRDPRTRKQRNYCFLKFHTPESASHALEAIRERTARGSKMQSRRALTPVHLHKWFRHVNQNGGRLLAPQPPLEAHFLEKERPFDSEEDLKKAMKTLDRRIKQLHRCLPNHTLCVVLLPGINRGSESFQGFGLLGIKGEKPAS</sequence>
<dbReference type="SUPFAM" id="SSF53098">
    <property type="entry name" value="Ribonuclease H-like"/>
    <property type="match status" value="1"/>
</dbReference>
<evidence type="ECO:0000259" key="6">
    <source>
        <dbReference type="PROSITE" id="PS50102"/>
    </source>
</evidence>
<dbReference type="InterPro" id="IPR034922">
    <property type="entry name" value="REX1-like_exo"/>
</dbReference>
<keyword evidence="3" id="KW-0269">Exonuclease</keyword>
<accession>A0A670K5S9</accession>
<dbReference type="FunFam" id="3.30.420.10:FF:000175">
    <property type="entry name" value="RNA exonuclease 5"/>
    <property type="match status" value="1"/>
</dbReference>
<protein>
    <submittedName>
        <fullName evidence="7">RNA exonuclease 5</fullName>
    </submittedName>
</protein>
<evidence type="ECO:0000313" key="7">
    <source>
        <dbReference type="Ensembl" id="ENSPMRP00000030994.1"/>
    </source>
</evidence>
<dbReference type="PANTHER" id="PTHR12801">
    <property type="entry name" value="RNA EXONUCLEASE REXO1 / RECO3 FAMILY MEMBER-RELATED"/>
    <property type="match status" value="1"/>
</dbReference>
<dbReference type="InterPro" id="IPR012677">
    <property type="entry name" value="Nucleotide-bd_a/b_plait_sf"/>
</dbReference>
<dbReference type="AlphaFoldDB" id="A0A670K5S9"/>
<dbReference type="Pfam" id="PF00929">
    <property type="entry name" value="RNase_T"/>
    <property type="match status" value="1"/>
</dbReference>
<keyword evidence="4" id="KW-0694">RNA-binding</keyword>
<dbReference type="RefSeq" id="XP_028562917.1">
    <property type="nucleotide sequence ID" value="XM_028707084.1"/>
</dbReference>
<name>A0A670K5S9_PODMU</name>
<feature type="domain" description="RRM" evidence="6">
    <location>
        <begin position="495"/>
        <end position="569"/>
    </location>
</feature>
<dbReference type="SUPFAM" id="SSF54928">
    <property type="entry name" value="RNA-binding domain, RBD"/>
    <property type="match status" value="1"/>
</dbReference>
<dbReference type="SMART" id="SM00360">
    <property type="entry name" value="RRM"/>
    <property type="match status" value="2"/>
</dbReference>
<feature type="domain" description="RRM" evidence="6">
    <location>
        <begin position="590"/>
        <end position="668"/>
    </location>
</feature>
<dbReference type="CTD" id="81691"/>
<dbReference type="GO" id="GO:0005730">
    <property type="term" value="C:nucleolus"/>
    <property type="evidence" value="ECO:0007669"/>
    <property type="project" value="Ensembl"/>
</dbReference>
<proteinExistence type="predicted"/>
<dbReference type="GO" id="GO:0003723">
    <property type="term" value="F:RNA binding"/>
    <property type="evidence" value="ECO:0007669"/>
    <property type="project" value="UniProtKB-UniRule"/>
</dbReference>
<dbReference type="PROSITE" id="PS50102">
    <property type="entry name" value="RRM"/>
    <property type="match status" value="2"/>
</dbReference>
<dbReference type="Pfam" id="PF00076">
    <property type="entry name" value="RRM_1"/>
    <property type="match status" value="2"/>
</dbReference>
<dbReference type="CDD" id="cd06145">
    <property type="entry name" value="REX1_like"/>
    <property type="match status" value="1"/>
</dbReference>
<organism evidence="7 8">
    <name type="scientific">Podarcis muralis</name>
    <name type="common">Wall lizard</name>
    <name type="synonym">Lacerta muralis</name>
    <dbReference type="NCBI Taxonomy" id="64176"/>
    <lineage>
        <taxon>Eukaryota</taxon>
        <taxon>Metazoa</taxon>
        <taxon>Chordata</taxon>
        <taxon>Craniata</taxon>
        <taxon>Vertebrata</taxon>
        <taxon>Euteleostomi</taxon>
        <taxon>Lepidosauria</taxon>
        <taxon>Squamata</taxon>
        <taxon>Bifurcata</taxon>
        <taxon>Unidentata</taxon>
        <taxon>Episquamata</taxon>
        <taxon>Laterata</taxon>
        <taxon>Lacertibaenia</taxon>
        <taxon>Lacertidae</taxon>
        <taxon>Podarcis</taxon>
    </lineage>
</organism>
<dbReference type="InterPro" id="IPR012337">
    <property type="entry name" value="RNaseH-like_sf"/>
</dbReference>
<dbReference type="Gene3D" id="3.30.70.330">
    <property type="match status" value="2"/>
</dbReference>
<dbReference type="InterPro" id="IPR036397">
    <property type="entry name" value="RNaseH_sf"/>
</dbReference>
<dbReference type="InterPro" id="IPR035979">
    <property type="entry name" value="RBD_domain_sf"/>
</dbReference>
<evidence type="ECO:0000256" key="3">
    <source>
        <dbReference type="ARBA" id="ARBA00022839"/>
    </source>
</evidence>
<evidence type="ECO:0000256" key="1">
    <source>
        <dbReference type="ARBA" id="ARBA00022722"/>
    </source>
</evidence>
<dbReference type="Proteomes" id="UP000472272">
    <property type="component" value="Chromosome 14"/>
</dbReference>
<reference evidence="7" key="3">
    <citation type="submission" date="2025-09" db="UniProtKB">
        <authorList>
            <consortium name="Ensembl"/>
        </authorList>
    </citation>
    <scope>IDENTIFICATION</scope>
</reference>
<reference evidence="7 8" key="1">
    <citation type="journal article" date="2019" name="Proc. Natl. Acad. Sci. U.S.A.">
        <title>Regulatory changes in pterin and carotenoid genes underlie balanced color polymorphisms in the wall lizard.</title>
        <authorList>
            <person name="Andrade P."/>
            <person name="Pinho C."/>
            <person name="Perez I de Lanuza G."/>
            <person name="Afonso S."/>
            <person name="Brejcha J."/>
            <person name="Rubin C.J."/>
            <person name="Wallerman O."/>
            <person name="Pereira P."/>
            <person name="Sabatino S.J."/>
            <person name="Bellati A."/>
            <person name="Pellitteri-Rosa D."/>
            <person name="Bosakova Z."/>
            <person name="Bunikis I."/>
            <person name="Carretero M.A."/>
            <person name="Feiner N."/>
            <person name="Marsik P."/>
            <person name="Pauperio F."/>
            <person name="Salvi D."/>
            <person name="Soler L."/>
            <person name="While G.M."/>
            <person name="Uller T."/>
            <person name="Font E."/>
            <person name="Andersson L."/>
            <person name="Carneiro M."/>
        </authorList>
    </citation>
    <scope>NUCLEOTIDE SEQUENCE</scope>
</reference>
<dbReference type="OrthoDB" id="3996471at2759"/>
<gene>
    <name evidence="7" type="primary">REXO5</name>
</gene>
<keyword evidence="1" id="KW-0540">Nuclease</keyword>
<evidence type="ECO:0000256" key="5">
    <source>
        <dbReference type="SAM" id="MobiDB-lite"/>
    </source>
</evidence>
<keyword evidence="8" id="KW-1185">Reference proteome</keyword>
<dbReference type="GO" id="GO:0004527">
    <property type="term" value="F:exonuclease activity"/>
    <property type="evidence" value="ECO:0007669"/>
    <property type="project" value="UniProtKB-KW"/>
</dbReference>
<evidence type="ECO:0000256" key="4">
    <source>
        <dbReference type="PROSITE-ProRule" id="PRU00176"/>
    </source>
</evidence>